<keyword evidence="1" id="KW-0472">Membrane</keyword>
<keyword evidence="1" id="KW-1133">Transmembrane helix</keyword>
<evidence type="ECO:0000313" key="3">
    <source>
        <dbReference type="Proteomes" id="UP000476212"/>
    </source>
</evidence>
<feature type="transmembrane region" description="Helical" evidence="1">
    <location>
        <begin position="60"/>
        <end position="80"/>
    </location>
</feature>
<feature type="non-terminal residue" evidence="2">
    <location>
        <position position="1"/>
    </location>
</feature>
<feature type="transmembrane region" description="Helical" evidence="1">
    <location>
        <begin position="26"/>
        <end position="48"/>
    </location>
</feature>
<sequence length="87" mass="9741">FMILLIIGFLSFGEFAITLLYGSSYIKAFPITLVIFLGSLSMIFFKILQPIYISQGKQSVAIKILSVSALINISLNWYLIPNYQITG</sequence>
<gene>
    <name evidence="2" type="ORF">GM544_14545</name>
</gene>
<evidence type="ECO:0000256" key="1">
    <source>
        <dbReference type="SAM" id="Phobius"/>
    </source>
</evidence>
<proteinExistence type="predicted"/>
<dbReference type="Proteomes" id="UP000476212">
    <property type="component" value="Unassembled WGS sequence"/>
</dbReference>
<comment type="caution">
    <text evidence="2">The sequence shown here is derived from an EMBL/GenBank/DDBJ whole genome shotgun (WGS) entry which is preliminary data.</text>
</comment>
<accession>A0A6G2DQ33</accession>
<protein>
    <submittedName>
        <fullName evidence="2">Uncharacterized protein</fullName>
    </submittedName>
</protein>
<evidence type="ECO:0000313" key="2">
    <source>
        <dbReference type="EMBL" id="MTV91620.1"/>
    </source>
</evidence>
<keyword evidence="1" id="KW-0812">Transmembrane</keyword>
<reference evidence="2 3" key="1">
    <citation type="submission" date="2019-11" db="EMBL/GenBank/DDBJ databases">
        <title>Growth characteristics of pneumococcus vary with the chemical composition of the capsule and with environmental conditions.</title>
        <authorList>
            <person name="Tothpal A."/>
            <person name="Desobry K."/>
            <person name="Joshi S."/>
            <person name="Wyllie A.L."/>
            <person name="Weinberger D.M."/>
        </authorList>
    </citation>
    <scope>NUCLEOTIDE SEQUENCE [LARGE SCALE GENOMIC DNA]</scope>
    <source>
        <strain evidence="3">pnumococcus15C</strain>
    </source>
</reference>
<dbReference type="EMBL" id="WNIB01000788">
    <property type="protein sequence ID" value="MTV91620.1"/>
    <property type="molecule type" value="Genomic_DNA"/>
</dbReference>
<feature type="non-terminal residue" evidence="2">
    <location>
        <position position="87"/>
    </location>
</feature>
<name>A0A6G2DQ33_STREE</name>
<organism evidence="2 3">
    <name type="scientific">Streptococcus pneumoniae</name>
    <dbReference type="NCBI Taxonomy" id="1313"/>
    <lineage>
        <taxon>Bacteria</taxon>
        <taxon>Bacillati</taxon>
        <taxon>Bacillota</taxon>
        <taxon>Bacilli</taxon>
        <taxon>Lactobacillales</taxon>
        <taxon>Streptococcaceae</taxon>
        <taxon>Streptococcus</taxon>
    </lineage>
</organism>
<dbReference type="AlphaFoldDB" id="A0A6G2DQ33"/>